<name>A0A074LMX4_9BACL</name>
<dbReference type="RefSeq" id="WP_038093966.1">
    <property type="nucleotide sequence ID" value="NZ_JMIR01000044.1"/>
</dbReference>
<dbReference type="STRING" id="1157490.EL26_22265"/>
<reference evidence="3 4" key="1">
    <citation type="journal article" date="2013" name="Int. J. Syst. Evol. Microbiol.">
        <title>Tumebacillus flagellatus sp. nov., an alpha-amylase/pullulanase-producing bacterium isolated from cassava wastewater.</title>
        <authorList>
            <person name="Wang Q."/>
            <person name="Xie N."/>
            <person name="Qin Y."/>
            <person name="Shen N."/>
            <person name="Zhu J."/>
            <person name="Mi H."/>
            <person name="Huang R."/>
        </authorList>
    </citation>
    <scope>NUCLEOTIDE SEQUENCE [LARGE SCALE GENOMIC DNA]</scope>
    <source>
        <strain evidence="3 4">GST4</strain>
    </source>
</reference>
<dbReference type="AlphaFoldDB" id="A0A074LMX4"/>
<keyword evidence="4" id="KW-1185">Reference proteome</keyword>
<feature type="region of interest" description="Disordered" evidence="1">
    <location>
        <begin position="129"/>
        <end position="149"/>
    </location>
</feature>
<dbReference type="OrthoDB" id="2381620at2"/>
<protein>
    <submittedName>
        <fullName evidence="3">Uncharacterized protein</fullName>
    </submittedName>
</protein>
<feature type="transmembrane region" description="Helical" evidence="2">
    <location>
        <begin position="38"/>
        <end position="58"/>
    </location>
</feature>
<organism evidence="3 4">
    <name type="scientific">Tumebacillus flagellatus</name>
    <dbReference type="NCBI Taxonomy" id="1157490"/>
    <lineage>
        <taxon>Bacteria</taxon>
        <taxon>Bacillati</taxon>
        <taxon>Bacillota</taxon>
        <taxon>Bacilli</taxon>
        <taxon>Bacillales</taxon>
        <taxon>Alicyclobacillaceae</taxon>
        <taxon>Tumebacillus</taxon>
    </lineage>
</organism>
<feature type="transmembrane region" description="Helical" evidence="2">
    <location>
        <begin position="97"/>
        <end position="117"/>
    </location>
</feature>
<gene>
    <name evidence="3" type="ORF">EL26_22265</name>
</gene>
<dbReference type="Proteomes" id="UP000027931">
    <property type="component" value="Unassembled WGS sequence"/>
</dbReference>
<accession>A0A074LMX4</accession>
<keyword evidence="2" id="KW-1133">Transmembrane helix</keyword>
<dbReference type="EMBL" id="JMIR01000044">
    <property type="protein sequence ID" value="KEO81183.1"/>
    <property type="molecule type" value="Genomic_DNA"/>
</dbReference>
<keyword evidence="2" id="KW-0812">Transmembrane</keyword>
<proteinExistence type="predicted"/>
<feature type="transmembrane region" description="Helical" evidence="2">
    <location>
        <begin position="65"/>
        <end position="85"/>
    </location>
</feature>
<sequence>MKKRYLLLLLIVLLPVLFSLLGYNYYSDAPPKNLPLIKALLVNPATIAVLGGIVGMLLYQQRAMYWGMVVTFLYSFLSLGLQWGTFKQYGVFYNHTLTTATLLSVVGFVGALFTLLVMRVLRKTLDAVNQPQPERPMPPASRQGKKKPQ</sequence>
<evidence type="ECO:0000256" key="1">
    <source>
        <dbReference type="SAM" id="MobiDB-lite"/>
    </source>
</evidence>
<evidence type="ECO:0000313" key="4">
    <source>
        <dbReference type="Proteomes" id="UP000027931"/>
    </source>
</evidence>
<comment type="caution">
    <text evidence="3">The sequence shown here is derived from an EMBL/GenBank/DDBJ whole genome shotgun (WGS) entry which is preliminary data.</text>
</comment>
<evidence type="ECO:0000256" key="2">
    <source>
        <dbReference type="SAM" id="Phobius"/>
    </source>
</evidence>
<keyword evidence="2" id="KW-0472">Membrane</keyword>
<evidence type="ECO:0000313" key="3">
    <source>
        <dbReference type="EMBL" id="KEO81183.1"/>
    </source>
</evidence>